<evidence type="ECO:0000259" key="8">
    <source>
        <dbReference type="Pfam" id="PF12161"/>
    </source>
</evidence>
<reference evidence="9" key="1">
    <citation type="submission" date="2022-10" db="EMBL/GenBank/DDBJ databases">
        <title>Complete genome of Methanoculleus submarinus DSM 15122.</title>
        <authorList>
            <person name="Chen S.-C."/>
            <person name="Lai S.-J."/>
            <person name="You Y.-T."/>
        </authorList>
    </citation>
    <scope>NUCLEOTIDE SEQUENCE</scope>
    <source>
        <strain evidence="9">DSM 15122</strain>
    </source>
</reference>
<dbReference type="Proteomes" id="UP001156196">
    <property type="component" value="Chromosome"/>
</dbReference>
<dbReference type="Gene3D" id="3.40.50.150">
    <property type="entry name" value="Vaccinia Virus protein VP39"/>
    <property type="match status" value="1"/>
</dbReference>
<dbReference type="InterPro" id="IPR029063">
    <property type="entry name" value="SAM-dependent_MTases_sf"/>
</dbReference>
<dbReference type="PRINTS" id="PR00507">
    <property type="entry name" value="N12N6MTFRASE"/>
</dbReference>
<keyword evidence="5" id="KW-0680">Restriction system</keyword>
<gene>
    <name evidence="9" type="ORF">OH143_12195</name>
</gene>
<dbReference type="REBASE" id="670730">
    <property type="entry name" value="M.Msu15122ORF12195P"/>
</dbReference>
<dbReference type="PROSITE" id="PS00092">
    <property type="entry name" value="N6_MTASE"/>
    <property type="match status" value="1"/>
</dbReference>
<organism evidence="9 10">
    <name type="scientific">Methanoculleus submarinus</name>
    <dbReference type="NCBI Taxonomy" id="204050"/>
    <lineage>
        <taxon>Archaea</taxon>
        <taxon>Methanobacteriati</taxon>
        <taxon>Methanobacteriota</taxon>
        <taxon>Stenosarchaea group</taxon>
        <taxon>Methanomicrobia</taxon>
        <taxon>Methanomicrobiales</taxon>
        <taxon>Methanomicrobiaceae</taxon>
        <taxon>Methanoculleus</taxon>
    </lineage>
</organism>
<evidence type="ECO:0000256" key="5">
    <source>
        <dbReference type="ARBA" id="ARBA00022747"/>
    </source>
</evidence>
<dbReference type="InterPro" id="IPR002052">
    <property type="entry name" value="DNA_methylase_N6_adenine_CS"/>
</dbReference>
<dbReference type="Pfam" id="PF12161">
    <property type="entry name" value="HsdM_N"/>
    <property type="match status" value="1"/>
</dbReference>
<dbReference type="Gene3D" id="1.20.1260.30">
    <property type="match status" value="1"/>
</dbReference>
<dbReference type="Pfam" id="PF02384">
    <property type="entry name" value="N6_Mtase"/>
    <property type="match status" value="1"/>
</dbReference>
<dbReference type="GO" id="GO:0009307">
    <property type="term" value="P:DNA restriction-modification system"/>
    <property type="evidence" value="ECO:0007669"/>
    <property type="project" value="UniProtKB-KW"/>
</dbReference>
<evidence type="ECO:0000259" key="7">
    <source>
        <dbReference type="Pfam" id="PF02384"/>
    </source>
</evidence>
<dbReference type="InterPro" id="IPR022749">
    <property type="entry name" value="D12N6_MeTrfase_N"/>
</dbReference>
<sequence>MKLASDLKSKIDTLWDRFWSGGMSNPLQSIEQMSYLIFMKRLEDMDGVEQNRARARGVPYTSVFEEHEECRWSSWKHYPAEQMLVHVRDKVFPFIQSLHNGEKTLFAQQMRDAVFMIPKPSLLQEAVALIDEMNITAQNRDTQGDIYEYLLSQLSTAGKNGQFRTPRHIIRMIVELVDPDITDRICDPACGTAGFLINSYEHIIRKYTSPDLLEVDDEGEYHNLIGDNITDQKHWEKLWSDTFYGFDFDSTMTRISLMNLMLHGIKAPHIELKDTLSKRYTEEERYTVVLANPPFKGSIDKSDINDSLSLGTTKTELLLVERMIQLLTIGGKCGVIVPDGVLFGSSRAHKELRRMLLEENQLEGIVSMPSGIFKPYAGVSTAVLIFVKGGKTGKVWFYDMEADGYSLDDKRTFIDGKGDIPDIIERFRERRDTNPTDRKAKCFYVPVEEIQANNYDLSISRYKEIEYEEVEYEPPEVIIDKIQALESQIQQNLEELKEMLKKSEK</sequence>
<keyword evidence="10" id="KW-1185">Reference proteome</keyword>
<evidence type="ECO:0000256" key="4">
    <source>
        <dbReference type="ARBA" id="ARBA00022691"/>
    </source>
</evidence>
<keyword evidence="4" id="KW-0949">S-adenosyl-L-methionine</keyword>
<name>A0AAX3E886_9EURY</name>
<accession>A0AAX3E886</accession>
<dbReference type="GO" id="GO:0008170">
    <property type="term" value="F:N-methyltransferase activity"/>
    <property type="evidence" value="ECO:0007669"/>
    <property type="project" value="InterPro"/>
</dbReference>
<dbReference type="GeneID" id="4846991"/>
<proteinExistence type="predicted"/>
<keyword evidence="2" id="KW-0489">Methyltransferase</keyword>
<protein>
    <recommendedName>
        <fullName evidence="1">site-specific DNA-methyltransferase (adenine-specific)</fullName>
        <ecNumber evidence="1">2.1.1.72</ecNumber>
    </recommendedName>
</protein>
<dbReference type="EC" id="2.1.1.72" evidence="1"/>
<dbReference type="AlphaFoldDB" id="A0AAX3E886"/>
<dbReference type="GO" id="GO:0003677">
    <property type="term" value="F:DNA binding"/>
    <property type="evidence" value="ECO:0007669"/>
    <property type="project" value="InterPro"/>
</dbReference>
<dbReference type="InterPro" id="IPR038333">
    <property type="entry name" value="T1MK-like_N_sf"/>
</dbReference>
<evidence type="ECO:0000256" key="2">
    <source>
        <dbReference type="ARBA" id="ARBA00022603"/>
    </source>
</evidence>
<evidence type="ECO:0000313" key="9">
    <source>
        <dbReference type="EMBL" id="UYU18444.1"/>
    </source>
</evidence>
<dbReference type="PANTHER" id="PTHR42933:SF3">
    <property type="entry name" value="TYPE I RESTRICTION ENZYME MJAVIII METHYLASE SUBUNIT"/>
    <property type="match status" value="1"/>
</dbReference>
<feature type="domain" description="N6 adenine-specific DNA methyltransferase N-terminal" evidence="8">
    <location>
        <begin position="7"/>
        <end position="129"/>
    </location>
</feature>
<dbReference type="EMBL" id="CP109831">
    <property type="protein sequence ID" value="UYU18444.1"/>
    <property type="molecule type" value="Genomic_DNA"/>
</dbReference>
<dbReference type="GeneID" id="76731665"/>
<keyword evidence="3" id="KW-0808">Transferase</keyword>
<dbReference type="PANTHER" id="PTHR42933">
    <property type="entry name" value="SLR6095 PROTEIN"/>
    <property type="match status" value="1"/>
</dbReference>
<dbReference type="KEGG" id="msum:OH143_12195"/>
<dbReference type="GO" id="GO:0032259">
    <property type="term" value="P:methylation"/>
    <property type="evidence" value="ECO:0007669"/>
    <property type="project" value="UniProtKB-KW"/>
</dbReference>
<dbReference type="SUPFAM" id="SSF53335">
    <property type="entry name" value="S-adenosyl-L-methionine-dependent methyltransferases"/>
    <property type="match status" value="1"/>
</dbReference>
<dbReference type="RefSeq" id="WP_011843936.1">
    <property type="nucleotide sequence ID" value="NZ_CP109831.1"/>
</dbReference>
<feature type="domain" description="DNA methylase adenine-specific" evidence="7">
    <location>
        <begin position="139"/>
        <end position="468"/>
    </location>
</feature>
<evidence type="ECO:0000313" key="10">
    <source>
        <dbReference type="Proteomes" id="UP001156196"/>
    </source>
</evidence>
<evidence type="ECO:0000256" key="1">
    <source>
        <dbReference type="ARBA" id="ARBA00011900"/>
    </source>
</evidence>
<comment type="catalytic activity">
    <reaction evidence="6">
        <text>a 2'-deoxyadenosine in DNA + S-adenosyl-L-methionine = an N(6)-methyl-2'-deoxyadenosine in DNA + S-adenosyl-L-homocysteine + H(+)</text>
        <dbReference type="Rhea" id="RHEA:15197"/>
        <dbReference type="Rhea" id="RHEA-COMP:12418"/>
        <dbReference type="Rhea" id="RHEA-COMP:12419"/>
        <dbReference type="ChEBI" id="CHEBI:15378"/>
        <dbReference type="ChEBI" id="CHEBI:57856"/>
        <dbReference type="ChEBI" id="CHEBI:59789"/>
        <dbReference type="ChEBI" id="CHEBI:90615"/>
        <dbReference type="ChEBI" id="CHEBI:90616"/>
        <dbReference type="EC" id="2.1.1.72"/>
    </reaction>
</comment>
<dbReference type="InterPro" id="IPR051537">
    <property type="entry name" value="DNA_Adenine_Mtase"/>
</dbReference>
<dbReference type="GO" id="GO:0009007">
    <property type="term" value="F:site-specific DNA-methyltransferase (adenine-specific) activity"/>
    <property type="evidence" value="ECO:0007669"/>
    <property type="project" value="UniProtKB-EC"/>
</dbReference>
<dbReference type="InterPro" id="IPR003356">
    <property type="entry name" value="DNA_methylase_A-5"/>
</dbReference>
<evidence type="ECO:0000256" key="3">
    <source>
        <dbReference type="ARBA" id="ARBA00022679"/>
    </source>
</evidence>
<evidence type="ECO:0000256" key="6">
    <source>
        <dbReference type="ARBA" id="ARBA00047942"/>
    </source>
</evidence>